<dbReference type="EMBL" id="LAXJ01000005">
    <property type="protein sequence ID" value="KRS13445.1"/>
    <property type="molecule type" value="Genomic_DNA"/>
</dbReference>
<keyword evidence="1" id="KW-0378">Hydrolase</keyword>
<dbReference type="PANTHER" id="PTHR43739:SF5">
    <property type="entry name" value="EXO-ALPHA-SIALIDASE"/>
    <property type="match status" value="1"/>
</dbReference>
<accession>A0A0T5NWX6</accession>
<organism evidence="1 2">
    <name type="scientific">Roseovarius atlanticus</name>
    <dbReference type="NCBI Taxonomy" id="1641875"/>
    <lineage>
        <taxon>Bacteria</taxon>
        <taxon>Pseudomonadati</taxon>
        <taxon>Pseudomonadota</taxon>
        <taxon>Alphaproteobacteria</taxon>
        <taxon>Rhodobacterales</taxon>
        <taxon>Roseobacteraceae</taxon>
        <taxon>Roseovarius</taxon>
    </lineage>
</organism>
<comment type="caution">
    <text evidence="1">The sequence shown here is derived from an EMBL/GenBank/DDBJ whole genome shotgun (WGS) entry which is preliminary data.</text>
</comment>
<evidence type="ECO:0000313" key="1">
    <source>
        <dbReference type="EMBL" id="KRS13445.1"/>
    </source>
</evidence>
<dbReference type="InterPro" id="IPR052025">
    <property type="entry name" value="Xyloglucanase_GH74"/>
</dbReference>
<dbReference type="Gene3D" id="2.130.10.10">
    <property type="entry name" value="YVTN repeat-like/Quinoprotein amine dehydrogenase"/>
    <property type="match status" value="1"/>
</dbReference>
<dbReference type="PATRIC" id="fig|1641875.4.peg.3596"/>
<dbReference type="InterPro" id="IPR015943">
    <property type="entry name" value="WD40/YVTN_repeat-like_dom_sf"/>
</dbReference>
<dbReference type="SUPFAM" id="SSF110296">
    <property type="entry name" value="Oligoxyloglucan reducing end-specific cellobiohydrolase"/>
    <property type="match status" value="1"/>
</dbReference>
<dbReference type="PANTHER" id="PTHR43739">
    <property type="entry name" value="XYLOGLUCANASE (EUROFUNG)"/>
    <property type="match status" value="1"/>
</dbReference>
<protein>
    <submittedName>
        <fullName evidence="1">Glycoside hydrolase</fullName>
    </submittedName>
</protein>
<dbReference type="AlphaFoldDB" id="A0A0T5NWX6"/>
<dbReference type="CDD" id="cd15482">
    <property type="entry name" value="Sialidase_non-viral"/>
    <property type="match status" value="1"/>
</dbReference>
<dbReference type="OrthoDB" id="9764804at2"/>
<keyword evidence="2" id="KW-1185">Reference proteome</keyword>
<sequence>MSSSSVSLLVGTTKGAFILSSGAGRDSWDVTGPHCDGWCINHIAGDPDTGTIWAGGGGAFFGAGVWRSEDQGRTWTLERLTRGQMDDWAANDPGFAEMIGWTDAPLPFDGSFEQVWSLGFAHGTLYAGTKPATLLKSTDHGRTWAKVDALTEHPSAKDWNPGAAGLVLHSIVFDPDAPQKQWIGISAAGVFATEDGGASWERRNRLSNAETCGAHDHPAAPRDGETGHCVHNIMRAPGDADLLYQQNHHGVWRSADGGRSWDDITPGLPSTFGFPIRVHPRDPRTIWTLPLNGDMAGRYPPDAACAVWRSCDGGETWEALREGLPQKNCFFTVLRQAMAGDTQEAPGLYFGTNSGSVFASLDEGDSWREIARHMPTILSVEAFEPVG</sequence>
<dbReference type="STRING" id="1641875.XM53_06165"/>
<dbReference type="RefSeq" id="WP_057791397.1">
    <property type="nucleotide sequence ID" value="NZ_LAXJ01000005.1"/>
</dbReference>
<evidence type="ECO:0000313" key="2">
    <source>
        <dbReference type="Proteomes" id="UP000051295"/>
    </source>
</evidence>
<dbReference type="GO" id="GO:0016787">
    <property type="term" value="F:hydrolase activity"/>
    <property type="evidence" value="ECO:0007669"/>
    <property type="project" value="UniProtKB-KW"/>
</dbReference>
<dbReference type="GO" id="GO:0010411">
    <property type="term" value="P:xyloglucan metabolic process"/>
    <property type="evidence" value="ECO:0007669"/>
    <property type="project" value="TreeGrafter"/>
</dbReference>
<proteinExistence type="predicted"/>
<gene>
    <name evidence="1" type="ORF">XM53_06165</name>
</gene>
<name>A0A0T5NWX6_9RHOB</name>
<reference evidence="1 2" key="1">
    <citation type="submission" date="2015-04" db="EMBL/GenBank/DDBJ databases">
        <title>The draft genome sequence of Roseovarius sp.R12b.</title>
        <authorList>
            <person name="Li G."/>
            <person name="Lai Q."/>
            <person name="Shao Z."/>
            <person name="Yan P."/>
        </authorList>
    </citation>
    <scope>NUCLEOTIDE SEQUENCE [LARGE SCALE GENOMIC DNA]</scope>
    <source>
        <strain evidence="1 2">R12B</strain>
    </source>
</reference>
<dbReference type="Proteomes" id="UP000051295">
    <property type="component" value="Unassembled WGS sequence"/>
</dbReference>